<sequence length="22" mass="2594">PHGRPIALLYDIDSILKKFLRK</sequence>
<dbReference type="AlphaFoldDB" id="A0A382PU26"/>
<evidence type="ECO:0000313" key="1">
    <source>
        <dbReference type="EMBL" id="SVC76903.1"/>
    </source>
</evidence>
<reference evidence="1" key="1">
    <citation type="submission" date="2018-05" db="EMBL/GenBank/DDBJ databases">
        <authorList>
            <person name="Lanie J.A."/>
            <person name="Ng W.-L."/>
            <person name="Kazmierczak K.M."/>
            <person name="Andrzejewski T.M."/>
            <person name="Davidsen T.M."/>
            <person name="Wayne K.J."/>
            <person name="Tettelin H."/>
            <person name="Glass J.I."/>
            <person name="Rusch D."/>
            <person name="Podicherti R."/>
            <person name="Tsui H.-C.T."/>
            <person name="Winkler M.E."/>
        </authorList>
    </citation>
    <scope>NUCLEOTIDE SEQUENCE</scope>
</reference>
<gene>
    <name evidence="1" type="ORF">METZ01_LOCUS329757</name>
</gene>
<organism evidence="1">
    <name type="scientific">marine metagenome</name>
    <dbReference type="NCBI Taxonomy" id="408172"/>
    <lineage>
        <taxon>unclassified sequences</taxon>
        <taxon>metagenomes</taxon>
        <taxon>ecological metagenomes</taxon>
    </lineage>
</organism>
<dbReference type="EMBL" id="UINC01109819">
    <property type="protein sequence ID" value="SVC76903.1"/>
    <property type="molecule type" value="Genomic_DNA"/>
</dbReference>
<name>A0A382PU26_9ZZZZ</name>
<protein>
    <submittedName>
        <fullName evidence="1">Uncharacterized protein</fullName>
    </submittedName>
</protein>
<accession>A0A382PU26</accession>
<proteinExistence type="predicted"/>
<feature type="non-terminal residue" evidence="1">
    <location>
        <position position="1"/>
    </location>
</feature>